<comment type="caution">
    <text evidence="3">The sequence shown here is derived from an EMBL/GenBank/DDBJ whole genome shotgun (WGS) entry which is preliminary data.</text>
</comment>
<evidence type="ECO:0000313" key="3">
    <source>
        <dbReference type="EMBL" id="GJE61318.1"/>
    </source>
</evidence>
<dbReference type="EMBL" id="BPRB01000201">
    <property type="protein sequence ID" value="GJE61318.1"/>
    <property type="molecule type" value="Genomic_DNA"/>
</dbReference>
<sequence length="75" mass="7175">MKSIVTLAAALALGSLAIGTPAQAKGCIKGAIVGGVAGSMAGHGKMGAAAGCAVGHHNANKKDRAGQQGQPQQGR</sequence>
<feature type="compositionally biased region" description="Low complexity" evidence="1">
    <location>
        <begin position="66"/>
        <end position="75"/>
    </location>
</feature>
<feature type="chain" id="PRO_5046537192" description="Glycine zipper 2TM domain-containing protein" evidence="2">
    <location>
        <begin position="25"/>
        <end position="75"/>
    </location>
</feature>
<name>A0ABQ4U1G0_9HYPH</name>
<feature type="signal peptide" evidence="2">
    <location>
        <begin position="1"/>
        <end position="24"/>
    </location>
</feature>
<reference evidence="3" key="1">
    <citation type="journal article" date="2021" name="Front. Microbiol.">
        <title>Comprehensive Comparative Genomics and Phenotyping of Methylobacterium Species.</title>
        <authorList>
            <person name="Alessa O."/>
            <person name="Ogura Y."/>
            <person name="Fujitani Y."/>
            <person name="Takami H."/>
            <person name="Hayashi T."/>
            <person name="Sahin N."/>
            <person name="Tani A."/>
        </authorList>
    </citation>
    <scope>NUCLEOTIDE SEQUENCE</scope>
    <source>
        <strain evidence="3">DSM 23632</strain>
    </source>
</reference>
<evidence type="ECO:0000256" key="1">
    <source>
        <dbReference type="SAM" id="MobiDB-lite"/>
    </source>
</evidence>
<keyword evidence="2" id="KW-0732">Signal</keyword>
<reference evidence="3" key="2">
    <citation type="submission" date="2021-08" db="EMBL/GenBank/DDBJ databases">
        <authorList>
            <person name="Tani A."/>
            <person name="Ola A."/>
            <person name="Ogura Y."/>
            <person name="Katsura K."/>
            <person name="Hayashi T."/>
        </authorList>
    </citation>
    <scope>NUCLEOTIDE SEQUENCE</scope>
    <source>
        <strain evidence="3">DSM 23632</strain>
    </source>
</reference>
<keyword evidence="4" id="KW-1185">Reference proteome</keyword>
<gene>
    <name evidence="3" type="ORF">MPOCJGCO_3440</name>
</gene>
<dbReference type="Proteomes" id="UP001055057">
    <property type="component" value="Unassembled WGS sequence"/>
</dbReference>
<evidence type="ECO:0000256" key="2">
    <source>
        <dbReference type="SAM" id="SignalP"/>
    </source>
</evidence>
<evidence type="ECO:0000313" key="4">
    <source>
        <dbReference type="Proteomes" id="UP001055057"/>
    </source>
</evidence>
<proteinExistence type="predicted"/>
<evidence type="ECO:0008006" key="5">
    <source>
        <dbReference type="Google" id="ProtNLM"/>
    </source>
</evidence>
<feature type="region of interest" description="Disordered" evidence="1">
    <location>
        <begin position="55"/>
        <end position="75"/>
    </location>
</feature>
<protein>
    <recommendedName>
        <fullName evidence="5">Glycine zipper 2TM domain-containing protein</fullName>
    </recommendedName>
</protein>
<accession>A0ABQ4U1G0</accession>
<organism evidence="3 4">
    <name type="scientific">Methylobacterium trifolii</name>
    <dbReference type="NCBI Taxonomy" id="1003092"/>
    <lineage>
        <taxon>Bacteria</taxon>
        <taxon>Pseudomonadati</taxon>
        <taxon>Pseudomonadota</taxon>
        <taxon>Alphaproteobacteria</taxon>
        <taxon>Hyphomicrobiales</taxon>
        <taxon>Methylobacteriaceae</taxon>
        <taxon>Methylobacterium</taxon>
    </lineage>
</organism>
<dbReference type="RefSeq" id="WP_238183886.1">
    <property type="nucleotide sequence ID" value="NZ_BPRB01000201.1"/>
</dbReference>